<dbReference type="EMBL" id="CM007656">
    <property type="protein sequence ID" value="ONH99665.1"/>
    <property type="molecule type" value="Genomic_DNA"/>
</dbReference>
<evidence type="ECO:0000313" key="3">
    <source>
        <dbReference type="Proteomes" id="UP000006882"/>
    </source>
</evidence>
<dbReference type="Gramene" id="ONH99665">
    <property type="protein sequence ID" value="ONH99665"/>
    <property type="gene ID" value="PRUPE_6G042200"/>
</dbReference>
<dbReference type="PANTHER" id="PTHR14212">
    <property type="entry name" value="U4/U6-ASSOCIATED RNA SPLICING FACTOR-RELATED"/>
    <property type="match status" value="1"/>
</dbReference>
<dbReference type="InterPro" id="IPR027104">
    <property type="entry name" value="Prp3"/>
</dbReference>
<protein>
    <recommendedName>
        <fullName evidence="1">Small nuclear ribonucleoprotein Prp3 C-terminal domain-containing protein</fullName>
    </recommendedName>
</protein>
<dbReference type="eggNOG" id="KOG2769">
    <property type="taxonomic scope" value="Eukaryota"/>
</dbReference>
<dbReference type="Proteomes" id="UP000006882">
    <property type="component" value="Chromosome G6"/>
</dbReference>
<sequence length="100" mass="11236">MNVVVVGGGSESIKRYAKVMLRRVNWAEAVKDEEEVDDDVNNDKPANKCVLVWQGSVARPSFNRYSVHECMTEAAARKIFADAGVAHYWDLEVNFADDET</sequence>
<dbReference type="CDD" id="cd24162">
    <property type="entry name" value="Prp3_C"/>
    <property type="match status" value="1"/>
</dbReference>
<keyword evidence="3" id="KW-1185">Reference proteome</keyword>
<accession>M5W477</accession>
<name>M5W477_PRUPE</name>
<gene>
    <name evidence="2" type="ORF">PRUPE_6G042200</name>
</gene>
<dbReference type="InterPro" id="IPR010541">
    <property type="entry name" value="Prp3_C"/>
</dbReference>
<dbReference type="HOGENOM" id="CLU_2311008_0_0_1"/>
<dbReference type="OMA" id="KCMLVWE"/>
<dbReference type="GO" id="GO:0046540">
    <property type="term" value="C:U4/U6 x U5 tri-snRNP complex"/>
    <property type="evidence" value="ECO:0007669"/>
    <property type="project" value="InterPro"/>
</dbReference>
<reference evidence="2 3" key="1">
    <citation type="journal article" date="2013" name="Nat. Genet.">
        <title>The high-quality draft genome of peach (Prunus persica) identifies unique patterns of genetic diversity, domestication and genome evolution.</title>
        <authorList>
            <consortium name="International Peach Genome Initiative"/>
            <person name="Verde I."/>
            <person name="Abbott A.G."/>
            <person name="Scalabrin S."/>
            <person name="Jung S."/>
            <person name="Shu S."/>
            <person name="Marroni F."/>
            <person name="Zhebentyayeva T."/>
            <person name="Dettori M.T."/>
            <person name="Grimwood J."/>
            <person name="Cattonaro F."/>
            <person name="Zuccolo A."/>
            <person name="Rossini L."/>
            <person name="Jenkins J."/>
            <person name="Vendramin E."/>
            <person name="Meisel L.A."/>
            <person name="Decroocq V."/>
            <person name="Sosinski B."/>
            <person name="Prochnik S."/>
            <person name="Mitros T."/>
            <person name="Policriti A."/>
            <person name="Cipriani G."/>
            <person name="Dondini L."/>
            <person name="Ficklin S."/>
            <person name="Goodstein D.M."/>
            <person name="Xuan P."/>
            <person name="Del Fabbro C."/>
            <person name="Aramini V."/>
            <person name="Copetti D."/>
            <person name="Gonzalez S."/>
            <person name="Horner D.S."/>
            <person name="Falchi R."/>
            <person name="Lucas S."/>
            <person name="Mica E."/>
            <person name="Maldonado J."/>
            <person name="Lazzari B."/>
            <person name="Bielenberg D."/>
            <person name="Pirona R."/>
            <person name="Miculan M."/>
            <person name="Barakat A."/>
            <person name="Testolin R."/>
            <person name="Stella A."/>
            <person name="Tartarini S."/>
            <person name="Tonutti P."/>
            <person name="Arus P."/>
            <person name="Orellana A."/>
            <person name="Wells C."/>
            <person name="Main D."/>
            <person name="Vizzotto G."/>
            <person name="Silva H."/>
            <person name="Salamini F."/>
            <person name="Schmutz J."/>
            <person name="Morgante M."/>
            <person name="Rokhsar D.S."/>
        </authorList>
    </citation>
    <scope>NUCLEOTIDE SEQUENCE [LARGE SCALE GENOMIC DNA]</scope>
    <source>
        <strain evidence="3">cv. Nemared</strain>
    </source>
</reference>
<dbReference type="GO" id="GO:0000398">
    <property type="term" value="P:mRNA splicing, via spliceosome"/>
    <property type="evidence" value="ECO:0007669"/>
    <property type="project" value="InterPro"/>
</dbReference>
<proteinExistence type="predicted"/>
<evidence type="ECO:0000313" key="2">
    <source>
        <dbReference type="EMBL" id="ONH99665.1"/>
    </source>
</evidence>
<dbReference type="STRING" id="3760.M5W477"/>
<dbReference type="Pfam" id="PF06544">
    <property type="entry name" value="Prp3_C"/>
    <property type="match status" value="1"/>
</dbReference>
<feature type="domain" description="Small nuclear ribonucleoprotein Prp3 C-terminal" evidence="1">
    <location>
        <begin position="1"/>
        <end position="91"/>
    </location>
</feature>
<organism evidence="2 3">
    <name type="scientific">Prunus persica</name>
    <name type="common">Peach</name>
    <name type="synonym">Amygdalus persica</name>
    <dbReference type="NCBI Taxonomy" id="3760"/>
    <lineage>
        <taxon>Eukaryota</taxon>
        <taxon>Viridiplantae</taxon>
        <taxon>Streptophyta</taxon>
        <taxon>Embryophyta</taxon>
        <taxon>Tracheophyta</taxon>
        <taxon>Spermatophyta</taxon>
        <taxon>Magnoliopsida</taxon>
        <taxon>eudicotyledons</taxon>
        <taxon>Gunneridae</taxon>
        <taxon>Pentapetalae</taxon>
        <taxon>rosids</taxon>
        <taxon>fabids</taxon>
        <taxon>Rosales</taxon>
        <taxon>Rosaceae</taxon>
        <taxon>Amygdaloideae</taxon>
        <taxon>Amygdaleae</taxon>
        <taxon>Prunus</taxon>
    </lineage>
</organism>
<dbReference type="PANTHER" id="PTHR14212:SF0">
    <property type="entry name" value="U4_U6 SMALL NUCLEAR RIBONUCLEOPROTEIN PRP3"/>
    <property type="match status" value="1"/>
</dbReference>
<evidence type="ECO:0000259" key="1">
    <source>
        <dbReference type="Pfam" id="PF06544"/>
    </source>
</evidence>
<dbReference type="AlphaFoldDB" id="M5W477"/>